<gene>
    <name evidence="2" type="ORF">SSE37_15186</name>
</gene>
<protein>
    <recommendedName>
        <fullName evidence="4">Lipoprotein</fullName>
    </recommendedName>
</protein>
<sequence>MVRILAILSLMLGLAACTDATSDLSRPVEPLGDFTMGHAIVVAPKLNMVGISKEASREEWVTAVDRAVEKRFRRYDGGKFYHLGISLEEYSLAVPVPLVPSKSGLSLRVTVWDDAAKAKMNEETHVVRVVQVLPSYGMTREQQIASLSEEAALWIEKWLRERMKEDGWFATAGSATVTAAAPVQAGTPAALPEG</sequence>
<evidence type="ECO:0000313" key="2">
    <source>
        <dbReference type="EMBL" id="EBA06238.1"/>
    </source>
</evidence>
<dbReference type="AlphaFoldDB" id="A3K966"/>
<dbReference type="RefSeq" id="WP_005862840.1">
    <property type="nucleotide sequence ID" value="NZ_AAYA01000017.1"/>
</dbReference>
<reference evidence="2 3" key="1">
    <citation type="submission" date="2006-06" db="EMBL/GenBank/DDBJ databases">
        <authorList>
            <person name="Moran M.A."/>
            <person name="Ferriera S."/>
            <person name="Johnson J."/>
            <person name="Kravitz S."/>
            <person name="Beeson K."/>
            <person name="Sutton G."/>
            <person name="Rogers Y.-H."/>
            <person name="Friedman R."/>
            <person name="Frazier M."/>
            <person name="Venter J.C."/>
        </authorList>
    </citation>
    <scope>NUCLEOTIDE SEQUENCE [LARGE SCALE GENOMIC DNA]</scope>
    <source>
        <strain evidence="2 3">E-37</strain>
    </source>
</reference>
<accession>A3K966</accession>
<dbReference type="eggNOG" id="ENOG5030BXW">
    <property type="taxonomic scope" value="Bacteria"/>
</dbReference>
<dbReference type="PROSITE" id="PS51257">
    <property type="entry name" value="PROKAR_LIPOPROTEIN"/>
    <property type="match status" value="1"/>
</dbReference>
<feature type="chain" id="PRO_5002654512" description="Lipoprotein" evidence="1">
    <location>
        <begin position="21"/>
        <end position="194"/>
    </location>
</feature>
<evidence type="ECO:0008006" key="4">
    <source>
        <dbReference type="Google" id="ProtNLM"/>
    </source>
</evidence>
<name>A3K966_SAGS3</name>
<comment type="caution">
    <text evidence="2">The sequence shown here is derived from an EMBL/GenBank/DDBJ whole genome shotgun (WGS) entry which is preliminary data.</text>
</comment>
<dbReference type="EMBL" id="AAYA01000017">
    <property type="protein sequence ID" value="EBA06238.1"/>
    <property type="molecule type" value="Genomic_DNA"/>
</dbReference>
<evidence type="ECO:0000313" key="3">
    <source>
        <dbReference type="Proteomes" id="UP000005713"/>
    </source>
</evidence>
<evidence type="ECO:0000256" key="1">
    <source>
        <dbReference type="SAM" id="SignalP"/>
    </source>
</evidence>
<keyword evidence="1" id="KW-0732">Signal</keyword>
<proteinExistence type="predicted"/>
<organism evidence="2 3">
    <name type="scientific">Sagittula stellata (strain ATCC 700073 / DSM 11524 / E-37)</name>
    <dbReference type="NCBI Taxonomy" id="388399"/>
    <lineage>
        <taxon>Bacteria</taxon>
        <taxon>Pseudomonadati</taxon>
        <taxon>Pseudomonadota</taxon>
        <taxon>Alphaproteobacteria</taxon>
        <taxon>Rhodobacterales</taxon>
        <taxon>Roseobacteraceae</taxon>
        <taxon>Sagittula</taxon>
    </lineage>
</organism>
<feature type="signal peptide" evidence="1">
    <location>
        <begin position="1"/>
        <end position="20"/>
    </location>
</feature>
<dbReference type="Proteomes" id="UP000005713">
    <property type="component" value="Unassembled WGS sequence"/>
</dbReference>
<keyword evidence="3" id="KW-1185">Reference proteome</keyword>
<dbReference type="OrthoDB" id="7834608at2"/>